<comment type="caution">
    <text evidence="3">The sequence shown here is derived from an EMBL/GenBank/DDBJ whole genome shotgun (WGS) entry which is preliminary data.</text>
</comment>
<evidence type="ECO:0000313" key="4">
    <source>
        <dbReference type="Proteomes" id="UP001149009"/>
    </source>
</evidence>
<feature type="domain" description="Ketoreductase" evidence="2">
    <location>
        <begin position="6"/>
        <end position="185"/>
    </location>
</feature>
<dbReference type="Gene3D" id="3.40.50.720">
    <property type="entry name" value="NAD(P)-binding Rossmann-like Domain"/>
    <property type="match status" value="1"/>
</dbReference>
<dbReference type="EMBL" id="JAODNV010000010">
    <property type="protein sequence ID" value="MCT8990565.1"/>
    <property type="molecule type" value="Genomic_DNA"/>
</dbReference>
<reference evidence="3" key="1">
    <citation type="submission" date="2022-08" db="EMBL/GenBank/DDBJ databases">
        <title>Chelativorans sichuanense sp. nov., a paraffin oil-degrading bacterium isolated from a mixture of oil-based drill cuttings and paddy soil.</title>
        <authorList>
            <person name="Yu J."/>
            <person name="Liu H."/>
            <person name="Chen Q."/>
        </authorList>
    </citation>
    <scope>NUCLEOTIDE SEQUENCE</scope>
    <source>
        <strain evidence="3">SCAU 2101</strain>
    </source>
</reference>
<comment type="similarity">
    <text evidence="1">Belongs to the short-chain dehydrogenases/reductases (SDR) family.</text>
</comment>
<sequence length="255" mass="27270">MEFKDRVAIVTGGAMGIGRACAVKFAQAGARVAIADFDSEAGEKTAAEIRESGGDVIFHKTDVRSFAEVEACTEAVIQKWGRIDILVNNAARAIGGVVDEIDEDSWNEVISNNLTSVWRFMRCVVPHMRRAGKGSIVNMSSVQSLKGFHGWAAYAAAKGGINALTQQTALELAPAGIRVNAVAPGTIMTPLNEKVFREAADPDDLIRRWNEAHPLGRFGEADEVAEAVLFLASDRASFITGDIVRVDGGLVVKGD</sequence>
<dbReference type="AlphaFoldDB" id="A0A9X2X7U9"/>
<evidence type="ECO:0000259" key="2">
    <source>
        <dbReference type="SMART" id="SM00822"/>
    </source>
</evidence>
<accession>A0A9X2X7U9</accession>
<dbReference type="InterPro" id="IPR057326">
    <property type="entry name" value="KR_dom"/>
</dbReference>
<evidence type="ECO:0000313" key="3">
    <source>
        <dbReference type="EMBL" id="MCT8990565.1"/>
    </source>
</evidence>
<dbReference type="SUPFAM" id="SSF51735">
    <property type="entry name" value="NAD(P)-binding Rossmann-fold domains"/>
    <property type="match status" value="1"/>
</dbReference>
<dbReference type="PRINTS" id="PR00081">
    <property type="entry name" value="GDHRDH"/>
</dbReference>
<dbReference type="InterPro" id="IPR036291">
    <property type="entry name" value="NAD(P)-bd_dom_sf"/>
</dbReference>
<dbReference type="CDD" id="cd05233">
    <property type="entry name" value="SDR_c"/>
    <property type="match status" value="1"/>
</dbReference>
<dbReference type="GO" id="GO:0032787">
    <property type="term" value="P:monocarboxylic acid metabolic process"/>
    <property type="evidence" value="ECO:0007669"/>
    <property type="project" value="UniProtKB-ARBA"/>
</dbReference>
<dbReference type="PROSITE" id="PS00061">
    <property type="entry name" value="ADH_SHORT"/>
    <property type="match status" value="1"/>
</dbReference>
<dbReference type="Pfam" id="PF13561">
    <property type="entry name" value="adh_short_C2"/>
    <property type="match status" value="1"/>
</dbReference>
<proteinExistence type="inferred from homology"/>
<dbReference type="InterPro" id="IPR002347">
    <property type="entry name" value="SDR_fam"/>
</dbReference>
<dbReference type="PANTHER" id="PTHR42879">
    <property type="entry name" value="3-OXOACYL-(ACYL-CARRIER-PROTEIN) REDUCTASE"/>
    <property type="match status" value="1"/>
</dbReference>
<dbReference type="NCBIfam" id="NF005559">
    <property type="entry name" value="PRK07231.1"/>
    <property type="match status" value="1"/>
</dbReference>
<dbReference type="InterPro" id="IPR020904">
    <property type="entry name" value="Sc_DH/Rdtase_CS"/>
</dbReference>
<name>A0A9X2X7U9_9HYPH</name>
<dbReference type="PRINTS" id="PR00080">
    <property type="entry name" value="SDRFAMILY"/>
</dbReference>
<gene>
    <name evidence="3" type="ORF">NYR54_09715</name>
</gene>
<protein>
    <submittedName>
        <fullName evidence="3">SDR family oxidoreductase</fullName>
    </submittedName>
</protein>
<evidence type="ECO:0000256" key="1">
    <source>
        <dbReference type="ARBA" id="ARBA00006484"/>
    </source>
</evidence>
<keyword evidence="4" id="KW-1185">Reference proteome</keyword>
<dbReference type="FunFam" id="3.40.50.720:FF:000084">
    <property type="entry name" value="Short-chain dehydrogenase reductase"/>
    <property type="match status" value="1"/>
</dbReference>
<dbReference type="Proteomes" id="UP001149009">
    <property type="component" value="Unassembled WGS sequence"/>
</dbReference>
<organism evidence="3 4">
    <name type="scientific">Chelativorans petroleitrophicus</name>
    <dbReference type="NCBI Taxonomy" id="2975484"/>
    <lineage>
        <taxon>Bacteria</taxon>
        <taxon>Pseudomonadati</taxon>
        <taxon>Pseudomonadota</taxon>
        <taxon>Alphaproteobacteria</taxon>
        <taxon>Hyphomicrobiales</taxon>
        <taxon>Phyllobacteriaceae</taxon>
        <taxon>Chelativorans</taxon>
    </lineage>
</organism>
<dbReference type="RefSeq" id="WP_261515447.1">
    <property type="nucleotide sequence ID" value="NZ_JAODNV010000010.1"/>
</dbReference>
<dbReference type="SMART" id="SM00822">
    <property type="entry name" value="PKS_KR"/>
    <property type="match status" value="1"/>
</dbReference>
<dbReference type="PANTHER" id="PTHR42879:SF2">
    <property type="entry name" value="3-OXOACYL-[ACYL-CARRIER-PROTEIN] REDUCTASE FABG"/>
    <property type="match status" value="1"/>
</dbReference>
<dbReference type="InterPro" id="IPR050259">
    <property type="entry name" value="SDR"/>
</dbReference>